<evidence type="ECO:0000313" key="3">
    <source>
        <dbReference type="Proteomes" id="UP000323300"/>
    </source>
</evidence>
<protein>
    <submittedName>
        <fullName evidence="2">Uncharacterized protein</fullName>
    </submittedName>
</protein>
<dbReference type="Proteomes" id="UP000323300">
    <property type="component" value="Unassembled WGS sequence"/>
</dbReference>
<reference evidence="2 3" key="1">
    <citation type="submission" date="2016-10" db="EMBL/GenBank/DDBJ databases">
        <authorList>
            <person name="Varghese N."/>
            <person name="Submissions S."/>
        </authorList>
    </citation>
    <scope>NUCLEOTIDE SEQUENCE [LARGE SCALE GENOMIC DNA]</scope>
    <source>
        <strain evidence="2 3">DSM 21822</strain>
    </source>
</reference>
<dbReference type="AlphaFoldDB" id="A0A1I3XMY0"/>
<keyword evidence="1" id="KW-0732">Signal</keyword>
<dbReference type="EMBL" id="FOSL01000003">
    <property type="protein sequence ID" value="SFK20914.1"/>
    <property type="molecule type" value="Genomic_DNA"/>
</dbReference>
<dbReference type="OrthoDB" id="7839213at2"/>
<evidence type="ECO:0000256" key="1">
    <source>
        <dbReference type="SAM" id="SignalP"/>
    </source>
</evidence>
<proteinExistence type="predicted"/>
<evidence type="ECO:0000313" key="2">
    <source>
        <dbReference type="EMBL" id="SFK20914.1"/>
    </source>
</evidence>
<dbReference type="RefSeq" id="WP_149759657.1">
    <property type="nucleotide sequence ID" value="NZ_BSPE01000008.1"/>
</dbReference>
<feature type="chain" id="PRO_5009302384" evidence="1">
    <location>
        <begin position="23"/>
        <end position="189"/>
    </location>
</feature>
<gene>
    <name evidence="2" type="ORF">SAMN04488498_103386</name>
</gene>
<feature type="signal peptide" evidence="1">
    <location>
        <begin position="1"/>
        <end position="22"/>
    </location>
</feature>
<organism evidence="2 3">
    <name type="scientific">Neomesorhizobium albiziae</name>
    <dbReference type="NCBI Taxonomy" id="335020"/>
    <lineage>
        <taxon>Bacteria</taxon>
        <taxon>Pseudomonadati</taxon>
        <taxon>Pseudomonadota</taxon>
        <taxon>Alphaproteobacteria</taxon>
        <taxon>Hyphomicrobiales</taxon>
        <taxon>Phyllobacteriaceae</taxon>
        <taxon>Neomesorhizobium</taxon>
    </lineage>
</organism>
<accession>A0A1I3XMY0</accession>
<name>A0A1I3XMY0_9HYPH</name>
<keyword evidence="3" id="KW-1185">Reference proteome</keyword>
<sequence>MGRFYRYALVAGFLCVALPAPAAAQPVEPGKEGELANILPPEVGRRVCYSRRYDAAHLNSHPKQKVTEIQFRLAYYRHEPDETAPEGQRNYYFEVLARLRGQGKLLTSMGECMLYDGKISCGVDCDGGGFTLTNRPPDKVLLGLGENGRLRMTDGCDEEGAIDLEAGADDREFLLTKTGDASCPAYEDW</sequence>